<comment type="caution">
    <text evidence="2">The sequence shown here is derived from an EMBL/GenBank/DDBJ whole genome shotgun (WGS) entry which is preliminary data.</text>
</comment>
<reference evidence="2" key="1">
    <citation type="submission" date="2009-09" db="EMBL/GenBank/DDBJ databases">
        <authorList>
            <person name="Weinstock G."/>
            <person name="Sodergren E."/>
            <person name="Clifton S."/>
            <person name="Fulton L."/>
            <person name="Fulton B."/>
            <person name="Courtney L."/>
            <person name="Fronick C."/>
            <person name="Harrison M."/>
            <person name="Strong C."/>
            <person name="Farmer C."/>
            <person name="Delahaunty K."/>
            <person name="Markovic C."/>
            <person name="Hall O."/>
            <person name="Minx P."/>
            <person name="Tomlinson C."/>
            <person name="Mitreva M."/>
            <person name="Nelson J."/>
            <person name="Hou S."/>
            <person name="Wollam A."/>
            <person name="Pepin K.H."/>
            <person name="Johnson M."/>
            <person name="Bhonagiri V."/>
            <person name="Nash W.E."/>
            <person name="Warren W."/>
            <person name="Chinwalla A."/>
            <person name="Mardis E.R."/>
            <person name="Wilson R.K."/>
        </authorList>
    </citation>
    <scope>NUCLEOTIDE SEQUENCE [LARGE SCALE GENOMIC DNA]</scope>
    <source>
        <strain evidence="2">ATCC 51259</strain>
    </source>
</reference>
<organism evidence="2 3">
    <name type="scientific">Alloprevotella tannerae ATCC 51259</name>
    <dbReference type="NCBI Taxonomy" id="626522"/>
    <lineage>
        <taxon>Bacteria</taxon>
        <taxon>Pseudomonadati</taxon>
        <taxon>Bacteroidota</taxon>
        <taxon>Bacteroidia</taxon>
        <taxon>Bacteroidales</taxon>
        <taxon>Prevotellaceae</taxon>
        <taxon>Alloprevotella</taxon>
    </lineage>
</organism>
<proteinExistence type="predicted"/>
<evidence type="ECO:0000256" key="1">
    <source>
        <dbReference type="SAM" id="SignalP"/>
    </source>
</evidence>
<dbReference type="HOGENOM" id="CLU_035806_0_0_10"/>
<sequence>MNENKKTMKRKMKTNILSLFVLASLLFAACATDNVEPGKQKQGQEIDTAGMTSFSVNNEAPPIDLTNPVTPATRTAGEYTGTGIKFYWTAADRLGVVGRLDPVTQEKVFYENRESDIQAQLHASGKDRTPRATFWFDGDYTAPQYPMRYVGNWDYPMFYNVLIENKQKQTKPNDAAELGKYGDCGTGTAYRQADGHYTFMIDHKASYITFLPYTLQKGVAKAKIAQIKVTADKAVCGKFDFDDDGINLNSRPATTRYNNYIELTLDNFPIPLTAPDADANAAIMLIAPGTYSKFTVEYTLYEPKFNFQGTIIKEYKNVTFTAGKNKVISQNLKVPEYPADSYYMWDAAVGQHYWKGYEWNSPNPEQPTFAWEQTGSTHYPKDNKDPRWHREFPLDLAPGSSLEATRSCKDCPNANELCWYVEKGDAHWVDSLWVCMDRLFFGGIWLKKLSVIAKENSKSISDLKNAAPDGHDYRKQYLYSLTRNTTQDVMPEKREDYFFLPALGYYRDGVGGPASVGYYWSSTPWCWWGDNTLPHYFYSAHCLYFFGGTIMTNTGASGGSTGIGIQLWPANR</sequence>
<dbReference type="eggNOG" id="ENOG5033PXS">
    <property type="taxonomic scope" value="Bacteria"/>
</dbReference>
<evidence type="ECO:0000313" key="2">
    <source>
        <dbReference type="EMBL" id="EEX72142.1"/>
    </source>
</evidence>
<dbReference type="PROSITE" id="PS51257">
    <property type="entry name" value="PROKAR_LIPOPROTEIN"/>
    <property type="match status" value="1"/>
</dbReference>
<feature type="signal peptide" evidence="1">
    <location>
        <begin position="1"/>
        <end position="28"/>
    </location>
</feature>
<dbReference type="Proteomes" id="UP000003460">
    <property type="component" value="Unassembled WGS sequence"/>
</dbReference>
<dbReference type="EMBL" id="ACIJ02000016">
    <property type="protein sequence ID" value="EEX72142.1"/>
    <property type="molecule type" value="Genomic_DNA"/>
</dbReference>
<accession>C9LEH3</accession>
<gene>
    <name evidence="2" type="ORF">GCWU000325_00599</name>
</gene>
<feature type="chain" id="PRO_5002997237" description="Fibrobacter succinogene major paralogous domain protein" evidence="1">
    <location>
        <begin position="29"/>
        <end position="572"/>
    </location>
</feature>
<dbReference type="AlphaFoldDB" id="C9LEH3"/>
<name>C9LEH3_9BACT</name>
<evidence type="ECO:0008006" key="4">
    <source>
        <dbReference type="Google" id="ProtNLM"/>
    </source>
</evidence>
<keyword evidence="3" id="KW-1185">Reference proteome</keyword>
<evidence type="ECO:0000313" key="3">
    <source>
        <dbReference type="Proteomes" id="UP000003460"/>
    </source>
</evidence>
<protein>
    <recommendedName>
        <fullName evidence="4">Fibrobacter succinogene major paralogous domain protein</fullName>
    </recommendedName>
</protein>
<keyword evidence="1" id="KW-0732">Signal</keyword>